<dbReference type="InterPro" id="IPR009003">
    <property type="entry name" value="Peptidase_S1_PA"/>
</dbReference>
<dbReference type="PRINTS" id="PR00834">
    <property type="entry name" value="PROTEASES2C"/>
</dbReference>
<evidence type="ECO:0000313" key="6">
    <source>
        <dbReference type="EMBL" id="ORV69320.1"/>
    </source>
</evidence>
<dbReference type="EMBL" id="LQOY01000234">
    <property type="protein sequence ID" value="ORV69320.1"/>
    <property type="molecule type" value="Genomic_DNA"/>
</dbReference>
<proteinExistence type="inferred from homology"/>
<dbReference type="GO" id="GO:0006508">
    <property type="term" value="P:proteolysis"/>
    <property type="evidence" value="ECO:0007669"/>
    <property type="project" value="UniProtKB-KW"/>
</dbReference>
<dbReference type="PANTHER" id="PTHR43343">
    <property type="entry name" value="PEPTIDASE S12"/>
    <property type="match status" value="1"/>
</dbReference>
<accession>A0A1X1VJK8</accession>
<dbReference type="PANTHER" id="PTHR43343:SF3">
    <property type="entry name" value="PROTEASE DO-LIKE 8, CHLOROPLASTIC"/>
    <property type="match status" value="1"/>
</dbReference>
<dbReference type="Proteomes" id="UP000193928">
    <property type="component" value="Unassembled WGS sequence"/>
</dbReference>
<evidence type="ECO:0000313" key="7">
    <source>
        <dbReference type="Proteomes" id="UP000193928"/>
    </source>
</evidence>
<dbReference type="AlphaFoldDB" id="A0A1X1VJK8"/>
<organism evidence="6 7">
    <name type="scientific">Mycobacterium gordonae</name>
    <dbReference type="NCBI Taxonomy" id="1778"/>
    <lineage>
        <taxon>Bacteria</taxon>
        <taxon>Bacillati</taxon>
        <taxon>Actinomycetota</taxon>
        <taxon>Actinomycetes</taxon>
        <taxon>Mycobacteriales</taxon>
        <taxon>Mycobacteriaceae</taxon>
        <taxon>Mycobacterium</taxon>
    </lineage>
</organism>
<evidence type="ECO:0000256" key="2">
    <source>
        <dbReference type="ARBA" id="ARBA00022670"/>
    </source>
</evidence>
<gene>
    <name evidence="6" type="ORF">AWC08_06470</name>
</gene>
<dbReference type="InterPro" id="IPR043504">
    <property type="entry name" value="Peptidase_S1_PA_chymotrypsin"/>
</dbReference>
<keyword evidence="5" id="KW-0732">Signal</keyword>
<dbReference type="SUPFAM" id="SSF50494">
    <property type="entry name" value="Trypsin-like serine proteases"/>
    <property type="match status" value="1"/>
</dbReference>
<dbReference type="GO" id="GO:0004252">
    <property type="term" value="F:serine-type endopeptidase activity"/>
    <property type="evidence" value="ECO:0007669"/>
    <property type="project" value="InterPro"/>
</dbReference>
<feature type="chain" id="PRO_5039398570" description="Serine protease" evidence="5">
    <location>
        <begin position="19"/>
        <end position="295"/>
    </location>
</feature>
<evidence type="ECO:0000256" key="5">
    <source>
        <dbReference type="SAM" id="SignalP"/>
    </source>
</evidence>
<keyword evidence="3" id="KW-0378">Hydrolase</keyword>
<dbReference type="InterPro" id="IPR001940">
    <property type="entry name" value="Peptidase_S1C"/>
</dbReference>
<feature type="signal peptide" evidence="5">
    <location>
        <begin position="1"/>
        <end position="18"/>
    </location>
</feature>
<dbReference type="Gene3D" id="2.40.10.10">
    <property type="entry name" value="Trypsin-like serine proteases"/>
    <property type="match status" value="2"/>
</dbReference>
<keyword evidence="2" id="KW-0645">Protease</keyword>
<evidence type="ECO:0000256" key="1">
    <source>
        <dbReference type="ARBA" id="ARBA00010541"/>
    </source>
</evidence>
<evidence type="ECO:0000256" key="3">
    <source>
        <dbReference type="ARBA" id="ARBA00022801"/>
    </source>
</evidence>
<sequence>MLLVAAAMLAVFSAAVGAGTVTVLRPGSVDEISPQRLIDAVGAADSPGSVQAVAAAVLPSVVTLQTGAGEAVTQGSGVVIRGDGLIVTNSHVVAAAGPPGRPGQARASFADGTTAPFTVVGADPVDDIAVVRVHGMAGLTPIRFGSSATLRVGQRVVAVGAPLGLQGSLSAGVISALHRQLTEHASTHSTAALRDAIQTDAAMNPGSSGGALVDLRGTLVGISTAIASPGEAALDARGGSIGINFAIPAERAQRVAERLTMAGTPEVVSKARQTTTDVRLPACGPPTLTPMPHTG</sequence>
<keyword evidence="7" id="KW-1185">Reference proteome</keyword>
<comment type="caution">
    <text evidence="6">The sequence shown here is derived from an EMBL/GenBank/DDBJ whole genome shotgun (WGS) entry which is preliminary data.</text>
</comment>
<evidence type="ECO:0000256" key="4">
    <source>
        <dbReference type="SAM" id="MobiDB-lite"/>
    </source>
</evidence>
<dbReference type="Pfam" id="PF13365">
    <property type="entry name" value="Trypsin_2"/>
    <property type="match status" value="1"/>
</dbReference>
<comment type="similarity">
    <text evidence="1">Belongs to the peptidase S1C family.</text>
</comment>
<name>A0A1X1VJK8_MYCGO</name>
<evidence type="ECO:0008006" key="8">
    <source>
        <dbReference type="Google" id="ProtNLM"/>
    </source>
</evidence>
<feature type="region of interest" description="Disordered" evidence="4">
    <location>
        <begin position="268"/>
        <end position="295"/>
    </location>
</feature>
<dbReference type="InterPro" id="IPR051201">
    <property type="entry name" value="Chloro_Bact_Ser_Proteases"/>
</dbReference>
<reference evidence="6 7" key="1">
    <citation type="submission" date="2016-01" db="EMBL/GenBank/DDBJ databases">
        <title>The new phylogeny of the genus Mycobacterium.</title>
        <authorList>
            <person name="Tarcisio F."/>
            <person name="Conor M."/>
            <person name="Antonella G."/>
            <person name="Elisabetta G."/>
            <person name="Giulia F.S."/>
            <person name="Sara T."/>
            <person name="Anna F."/>
            <person name="Clotilde B."/>
            <person name="Roberto B."/>
            <person name="Veronica D.S."/>
            <person name="Fabio R."/>
            <person name="Monica P."/>
            <person name="Olivier J."/>
            <person name="Enrico T."/>
            <person name="Nicola S."/>
        </authorList>
    </citation>
    <scope>NUCLEOTIDE SEQUENCE [LARGE SCALE GENOMIC DNA]</scope>
    <source>
        <strain evidence="6 7">DSM 44160</strain>
    </source>
</reference>
<protein>
    <recommendedName>
        <fullName evidence="8">Serine protease</fullName>
    </recommendedName>
</protein>